<keyword evidence="10 23" id="KW-0812">Transmembrane</keyword>
<protein>
    <recommendedName>
        <fullName evidence="7">Protein ROT1</fullName>
    </recommendedName>
    <alternativeName>
        <fullName evidence="6">Protein rot1</fullName>
    </alternativeName>
    <alternativeName>
        <fullName evidence="22">Sm protein E</fullName>
    </alternativeName>
</protein>
<comment type="caution">
    <text evidence="25">The sequence shown here is derived from an EMBL/GenBank/DDBJ whole genome shotgun (WGS) entry which is preliminary data.</text>
</comment>
<proteinExistence type="inferred from homology"/>
<dbReference type="EMBL" id="JAAAPU010000002">
    <property type="protein sequence ID" value="KAF4209779.1"/>
    <property type="molecule type" value="Genomic_DNA"/>
</dbReference>
<keyword evidence="16 23" id="KW-0472">Membrane</keyword>
<dbReference type="SMART" id="SM00651">
    <property type="entry name" value="Sm"/>
    <property type="match status" value="1"/>
</dbReference>
<dbReference type="SUPFAM" id="SSF50182">
    <property type="entry name" value="Sm-like ribonucleoproteins"/>
    <property type="match status" value="1"/>
</dbReference>
<evidence type="ECO:0000256" key="23">
    <source>
        <dbReference type="SAM" id="Phobius"/>
    </source>
</evidence>
<evidence type="ECO:0000313" key="25">
    <source>
        <dbReference type="EMBL" id="KAF4209779.1"/>
    </source>
</evidence>
<accession>A0AAN5YXQ1</accession>
<keyword evidence="13" id="KW-0256">Endoplasmic reticulum</keyword>
<keyword evidence="8" id="KW-0963">Cytoplasm</keyword>
<evidence type="ECO:0000256" key="20">
    <source>
        <dbReference type="ARBA" id="ARBA00024969"/>
    </source>
</evidence>
<dbReference type="GO" id="GO:0006458">
    <property type="term" value="P:'de novo' protein folding"/>
    <property type="evidence" value="ECO:0007669"/>
    <property type="project" value="InterPro"/>
</dbReference>
<keyword evidence="14" id="KW-0694">RNA-binding</keyword>
<dbReference type="GO" id="GO:0051082">
    <property type="term" value="F:unfolded protein binding"/>
    <property type="evidence" value="ECO:0007669"/>
    <property type="project" value="TreeGrafter"/>
</dbReference>
<evidence type="ECO:0000256" key="3">
    <source>
        <dbReference type="ARBA" id="ARBA00004496"/>
    </source>
</evidence>
<keyword evidence="11" id="KW-0747">Spliceosome</keyword>
<dbReference type="InterPro" id="IPR047575">
    <property type="entry name" value="Sm"/>
</dbReference>
<dbReference type="GO" id="GO:0005789">
    <property type="term" value="C:endoplasmic reticulum membrane"/>
    <property type="evidence" value="ECO:0007669"/>
    <property type="project" value="UniProtKB-SubCell"/>
</dbReference>
<evidence type="ECO:0000256" key="4">
    <source>
        <dbReference type="ARBA" id="ARBA00006850"/>
    </source>
</evidence>
<dbReference type="InterPro" id="IPR010920">
    <property type="entry name" value="LSM_dom_sf"/>
</dbReference>
<comment type="function">
    <text evidence="20">Required for normal levels of the cell wall 1,6-beta-glucan. Involved in a protein folding machinery chaperoning proteins acting in various physiological processes including cell wall synthesis and lysis of autophagic bodies.</text>
</comment>
<name>A0AAN5YXQ1_ASPLE</name>
<comment type="similarity">
    <text evidence="4">Belongs to the snRNP Sm proteins family.</text>
</comment>
<evidence type="ECO:0000256" key="2">
    <source>
        <dbReference type="ARBA" id="ARBA00004123"/>
    </source>
</evidence>
<evidence type="ECO:0000256" key="5">
    <source>
        <dbReference type="ARBA" id="ARBA00007149"/>
    </source>
</evidence>
<feature type="transmembrane region" description="Helical" evidence="23">
    <location>
        <begin position="300"/>
        <end position="317"/>
    </location>
</feature>
<dbReference type="AlphaFoldDB" id="A0AAN5YXQ1"/>
<dbReference type="InterPro" id="IPR019623">
    <property type="entry name" value="Rot1"/>
</dbReference>
<keyword evidence="17" id="KW-0508">mRNA splicing</keyword>
<dbReference type="CDD" id="cd01718">
    <property type="entry name" value="Sm_E"/>
    <property type="match status" value="1"/>
</dbReference>
<dbReference type="PANTHER" id="PTHR28090">
    <property type="entry name" value="PROTEIN ROT1"/>
    <property type="match status" value="1"/>
</dbReference>
<evidence type="ECO:0000256" key="21">
    <source>
        <dbReference type="ARBA" id="ARBA00025892"/>
    </source>
</evidence>
<evidence type="ECO:0000256" key="18">
    <source>
        <dbReference type="ARBA" id="ARBA00023242"/>
    </source>
</evidence>
<comment type="subcellular location">
    <subcellularLocation>
        <location evidence="3">Cytoplasm</location>
    </subcellularLocation>
    <subcellularLocation>
        <location evidence="1">Endoplasmic reticulum membrane</location>
        <topology evidence="1">Single-pass type I membrane protein</topology>
    </subcellularLocation>
    <subcellularLocation>
        <location evidence="2">Nucleus</location>
    </subcellularLocation>
</comment>
<evidence type="ECO:0000256" key="8">
    <source>
        <dbReference type="ARBA" id="ARBA00022490"/>
    </source>
</evidence>
<keyword evidence="18" id="KW-0539">Nucleus</keyword>
<evidence type="ECO:0000256" key="6">
    <source>
        <dbReference type="ARBA" id="ARBA00016195"/>
    </source>
</evidence>
<comment type="similarity">
    <text evidence="5">Belongs to the ROT1 family.</text>
</comment>
<evidence type="ECO:0000256" key="15">
    <source>
        <dbReference type="ARBA" id="ARBA00022989"/>
    </source>
</evidence>
<dbReference type="PROSITE" id="PS52002">
    <property type="entry name" value="SM"/>
    <property type="match status" value="1"/>
</dbReference>
<keyword evidence="15 23" id="KW-1133">Transmembrane helix</keyword>
<evidence type="ECO:0000256" key="11">
    <source>
        <dbReference type="ARBA" id="ARBA00022728"/>
    </source>
</evidence>
<dbReference type="Proteomes" id="UP000649114">
    <property type="component" value="Unassembled WGS sequence"/>
</dbReference>
<dbReference type="GO" id="GO:0000398">
    <property type="term" value="P:mRNA splicing, via spliceosome"/>
    <property type="evidence" value="ECO:0007669"/>
    <property type="project" value="InterPro"/>
</dbReference>
<evidence type="ECO:0000256" key="13">
    <source>
        <dbReference type="ARBA" id="ARBA00022824"/>
    </source>
</evidence>
<evidence type="ECO:0000256" key="22">
    <source>
        <dbReference type="ARBA" id="ARBA00030143"/>
    </source>
</evidence>
<evidence type="ECO:0000256" key="12">
    <source>
        <dbReference type="ARBA" id="ARBA00022729"/>
    </source>
</evidence>
<evidence type="ECO:0000256" key="1">
    <source>
        <dbReference type="ARBA" id="ARBA00004115"/>
    </source>
</evidence>
<dbReference type="PANTHER" id="PTHR28090:SF1">
    <property type="entry name" value="PROTEIN ROT1"/>
    <property type="match status" value="1"/>
</dbReference>
<dbReference type="InterPro" id="IPR027078">
    <property type="entry name" value="snRNP-E"/>
</dbReference>
<evidence type="ECO:0000256" key="17">
    <source>
        <dbReference type="ARBA" id="ARBA00023187"/>
    </source>
</evidence>
<organism evidence="25 26">
    <name type="scientific">Aspergillus lentulus</name>
    <dbReference type="NCBI Taxonomy" id="293939"/>
    <lineage>
        <taxon>Eukaryota</taxon>
        <taxon>Fungi</taxon>
        <taxon>Dikarya</taxon>
        <taxon>Ascomycota</taxon>
        <taxon>Pezizomycotina</taxon>
        <taxon>Eurotiomycetes</taxon>
        <taxon>Eurotiomycetidae</taxon>
        <taxon>Eurotiales</taxon>
        <taxon>Aspergillaceae</taxon>
        <taxon>Aspergillus</taxon>
        <taxon>Aspergillus subgen. Fumigati</taxon>
    </lineage>
</organism>
<dbReference type="GO" id="GO:0003723">
    <property type="term" value="F:RNA binding"/>
    <property type="evidence" value="ECO:0007669"/>
    <property type="project" value="UniProtKB-KW"/>
</dbReference>
<reference evidence="25" key="1">
    <citation type="journal article" date="2020" name="bioRxiv">
        <title>Genomic and phenotypic heterogeneity of clinical isolates of the human pathogens Aspergillus fumigatus, Aspergillus lentulus and Aspergillus fumigatiaffinis.</title>
        <authorList>
            <person name="dos Santos R.A.C."/>
            <person name="Steenwyk J.L."/>
            <person name="Rivero-Menendez O."/>
            <person name="Mead M.E."/>
            <person name="Silva L.P."/>
            <person name="Bastos R.W."/>
            <person name="Alastruey-Izquierdo A."/>
            <person name="Goldman G.H."/>
            <person name="Rokas A."/>
        </authorList>
    </citation>
    <scope>NUCLEOTIDE SEQUENCE</scope>
    <source>
        <strain evidence="25">CNM-CM8927</strain>
    </source>
</reference>
<dbReference type="Gene3D" id="2.30.30.100">
    <property type="match status" value="1"/>
</dbReference>
<sequence length="318" mass="35627">MSGRAGGGGARKTLLAPIHFIFKLLQQRTTVSIWLYEQLAFRIEGKIRGFDEFMNLVIDDAVEVRMATKTDEEKRRNLGQILLKGDNVSLIQAVQLSAVAQSLIFPSGLHQSLTSRRILQDFYDPIDDKLLEPSLTGISYSFTADGYYEQAYYRAVANPTTPSCPKGIMLWQHGKYAVMPDGSIHLTPIAVDGRQLVSDPCSKDVAMYTRYNQTEAFSSFTVSIDSYHHVKRLDLKAFDETPMPPMYLIFKPPQMLPTTTLNPVSSETGKSKRHIVRDIGSPVGVETLMRSDHIGNPDRWLWFGILMTAMGGIALIYS</sequence>
<feature type="domain" description="Sm" evidence="24">
    <location>
        <begin position="18"/>
        <end position="97"/>
    </location>
</feature>
<evidence type="ECO:0000259" key="24">
    <source>
        <dbReference type="PROSITE" id="PS52002"/>
    </source>
</evidence>
<keyword evidence="12" id="KW-0732">Signal</keyword>
<evidence type="ECO:0000256" key="16">
    <source>
        <dbReference type="ARBA" id="ARBA00023136"/>
    </source>
</evidence>
<dbReference type="Pfam" id="PF01423">
    <property type="entry name" value="LSM"/>
    <property type="match status" value="1"/>
</dbReference>
<evidence type="ECO:0000256" key="10">
    <source>
        <dbReference type="ARBA" id="ARBA00022692"/>
    </source>
</evidence>
<evidence type="ECO:0000256" key="19">
    <source>
        <dbReference type="ARBA" id="ARBA00023274"/>
    </source>
</evidence>
<evidence type="ECO:0000256" key="7">
    <source>
        <dbReference type="ARBA" id="ARBA00017291"/>
    </source>
</evidence>
<evidence type="ECO:0000256" key="9">
    <source>
        <dbReference type="ARBA" id="ARBA00022664"/>
    </source>
</evidence>
<evidence type="ECO:0000313" key="26">
    <source>
        <dbReference type="Proteomes" id="UP000649114"/>
    </source>
</evidence>
<comment type="subunit">
    <text evidence="21">Component of the heptameric LSM1-LSM7 complex, which consists of LSM1, LSM2, LSM3, LSM4, LSM5, LSM6 and LSM7. Component of the heptameric LSM2-LSM8 complex, which consists of LSM2, LSM3, LSM4, LSM5, LSM6, LSM7 and LSM8. The LSm subunits form a seven-membered ring structure with a doughnut shape.</text>
</comment>
<dbReference type="GO" id="GO:0005681">
    <property type="term" value="C:spliceosomal complex"/>
    <property type="evidence" value="ECO:0007669"/>
    <property type="project" value="UniProtKB-KW"/>
</dbReference>
<keyword evidence="19" id="KW-0687">Ribonucleoprotein</keyword>
<evidence type="ECO:0000256" key="14">
    <source>
        <dbReference type="ARBA" id="ARBA00022884"/>
    </source>
</evidence>
<dbReference type="InterPro" id="IPR001163">
    <property type="entry name" value="Sm_dom_euk/arc"/>
</dbReference>
<keyword evidence="9" id="KW-0507">mRNA processing</keyword>
<gene>
    <name evidence="25" type="ORF">CNMCM8927_004982</name>
</gene>
<dbReference type="FunFam" id="2.30.30.100:FF:000031">
    <property type="entry name" value="Small nuclear ribonucleoprotein E"/>
    <property type="match status" value="1"/>
</dbReference>
<reference evidence="25" key="2">
    <citation type="submission" date="2020-04" db="EMBL/GenBank/DDBJ databases">
        <authorList>
            <person name="Santos R.A.C."/>
            <person name="Steenwyk J.L."/>
            <person name="Rivero-Menendez O."/>
            <person name="Mead M.E."/>
            <person name="Silva L.P."/>
            <person name="Bastos R.W."/>
            <person name="Alastruey-Izquierdo A."/>
            <person name="Goldman G.H."/>
            <person name="Rokas A."/>
        </authorList>
    </citation>
    <scope>NUCLEOTIDE SEQUENCE</scope>
    <source>
        <strain evidence="25">CNM-CM8927</strain>
    </source>
</reference>
<dbReference type="Pfam" id="PF10681">
    <property type="entry name" value="Rot1"/>
    <property type="match status" value="1"/>
</dbReference>